<organism evidence="2">
    <name type="scientific">mine drainage metagenome</name>
    <dbReference type="NCBI Taxonomy" id="410659"/>
    <lineage>
        <taxon>unclassified sequences</taxon>
        <taxon>metagenomes</taxon>
        <taxon>ecological metagenomes</taxon>
    </lineage>
</organism>
<reference evidence="2" key="1">
    <citation type="submission" date="2009-10" db="EMBL/GenBank/DDBJ databases">
        <title>Diversity of trophic interactions inside an arsenic-rich microbial ecosystem.</title>
        <authorList>
            <person name="Bertin P.N."/>
            <person name="Heinrich-Salmeron A."/>
            <person name="Pelletier E."/>
            <person name="Goulhen-Chollet F."/>
            <person name="Arsene-Ploetze F."/>
            <person name="Gallien S."/>
            <person name="Calteau A."/>
            <person name="Vallenet D."/>
            <person name="Casiot C."/>
            <person name="Chane-Woon-Ming B."/>
            <person name="Giloteaux L."/>
            <person name="Barakat M."/>
            <person name="Bonnefoy V."/>
            <person name="Bruneel O."/>
            <person name="Chandler M."/>
            <person name="Cleiss J."/>
            <person name="Duran R."/>
            <person name="Elbaz-Poulichet F."/>
            <person name="Fonknechten N."/>
            <person name="Lauga B."/>
            <person name="Mornico D."/>
            <person name="Ortet P."/>
            <person name="Schaeffer C."/>
            <person name="Siguier P."/>
            <person name="Alexander Thil Smith A."/>
            <person name="Van Dorsselaer A."/>
            <person name="Weissenbach J."/>
            <person name="Medigue C."/>
            <person name="Le Paslier D."/>
        </authorList>
    </citation>
    <scope>NUCLEOTIDE SEQUENCE</scope>
</reference>
<evidence type="ECO:0000313" key="2">
    <source>
        <dbReference type="EMBL" id="CBH74382.1"/>
    </source>
</evidence>
<protein>
    <submittedName>
        <fullName evidence="2">Uncharacterized protein</fullName>
    </submittedName>
</protein>
<name>E6PD47_9ZZZZ</name>
<evidence type="ECO:0000256" key="1">
    <source>
        <dbReference type="SAM" id="MobiDB-lite"/>
    </source>
</evidence>
<gene>
    <name evidence="2" type="ORF">CARN1_2269</name>
</gene>
<feature type="compositionally biased region" description="Basic residues" evidence="1">
    <location>
        <begin position="67"/>
        <end position="76"/>
    </location>
</feature>
<dbReference type="AlphaFoldDB" id="E6PD47"/>
<feature type="region of interest" description="Disordered" evidence="1">
    <location>
        <begin position="31"/>
        <end position="76"/>
    </location>
</feature>
<feature type="compositionally biased region" description="Low complexity" evidence="1">
    <location>
        <begin position="31"/>
        <end position="45"/>
    </location>
</feature>
<dbReference type="EMBL" id="CABL01000001">
    <property type="protein sequence ID" value="CBH74382.1"/>
    <property type="molecule type" value="Genomic_DNA"/>
</dbReference>
<sequence length="76" mass="8089">MMRGKPAPFARGGGTFTLRTHFLRAVRALARGASGSGESEASGARENPRRTAPIGVCPPANEERAVQKRINKTPLC</sequence>
<comment type="caution">
    <text evidence="2">The sequence shown here is derived from an EMBL/GenBank/DDBJ whole genome shotgun (WGS) entry which is preliminary data.</text>
</comment>
<accession>E6PD47</accession>
<proteinExistence type="predicted"/>